<evidence type="ECO:0000313" key="1">
    <source>
        <dbReference type="EMBL" id="RKU40673.1"/>
    </source>
</evidence>
<organism evidence="1 2">
    <name type="scientific">Coniochaeta pulveracea</name>
    <dbReference type="NCBI Taxonomy" id="177199"/>
    <lineage>
        <taxon>Eukaryota</taxon>
        <taxon>Fungi</taxon>
        <taxon>Dikarya</taxon>
        <taxon>Ascomycota</taxon>
        <taxon>Pezizomycotina</taxon>
        <taxon>Sordariomycetes</taxon>
        <taxon>Sordariomycetidae</taxon>
        <taxon>Coniochaetales</taxon>
        <taxon>Coniochaetaceae</taxon>
        <taxon>Coniochaeta</taxon>
    </lineage>
</organism>
<comment type="caution">
    <text evidence="1">The sequence shown here is derived from an EMBL/GenBank/DDBJ whole genome shotgun (WGS) entry which is preliminary data.</text>
</comment>
<protein>
    <submittedName>
        <fullName evidence="1">Uncharacterized protein</fullName>
    </submittedName>
</protein>
<dbReference type="EMBL" id="QVQW01000095">
    <property type="protein sequence ID" value="RKU40673.1"/>
    <property type="molecule type" value="Genomic_DNA"/>
</dbReference>
<name>A0A420XYD7_9PEZI</name>
<gene>
    <name evidence="1" type="ORF">DL546_003345</name>
</gene>
<reference evidence="1 2" key="1">
    <citation type="submission" date="2018-08" db="EMBL/GenBank/DDBJ databases">
        <title>Draft genome of the lignicolous fungus Coniochaeta pulveracea.</title>
        <authorList>
            <person name="Borstlap C.J."/>
            <person name="De Witt R.N."/>
            <person name="Botha A."/>
            <person name="Volschenk H."/>
        </authorList>
    </citation>
    <scope>NUCLEOTIDE SEQUENCE [LARGE SCALE GENOMIC DNA]</scope>
    <source>
        <strain evidence="1 2">CAB683</strain>
    </source>
</reference>
<dbReference type="Proteomes" id="UP000275385">
    <property type="component" value="Unassembled WGS sequence"/>
</dbReference>
<sequence length="69" mass="7937">MEICERAEAFIEVGGELVFDHTKLILRRQDGDEYFYARTKQRTSPFSTVDIGGLEKTKIPTEDVATREK</sequence>
<proteinExistence type="predicted"/>
<evidence type="ECO:0000313" key="2">
    <source>
        <dbReference type="Proteomes" id="UP000275385"/>
    </source>
</evidence>
<accession>A0A420XYD7</accession>
<keyword evidence="2" id="KW-1185">Reference proteome</keyword>
<dbReference type="OrthoDB" id="4885952at2759"/>
<dbReference type="AlphaFoldDB" id="A0A420XYD7"/>